<sequence length="90" mass="9599">MLCKVCRGLSSLIVVLGAINTGVLGVTGYKVNIATRLLGEGTLLTQAAYVVTGIAGVIVFLNFFKNCCKKRHGDCCSSKGGYHHHSDNRE</sequence>
<dbReference type="InterPro" id="IPR007211">
    <property type="entry name" value="DUF378"/>
</dbReference>
<name>A0AAQ0EKM4_9CHLA</name>
<dbReference type="EMBL" id="CP063185">
    <property type="protein sequence ID" value="QYC74012.1"/>
    <property type="molecule type" value="Genomic_DNA"/>
</dbReference>
<dbReference type="AlphaFoldDB" id="A0AAQ0EKM4"/>
<dbReference type="Proteomes" id="UP000512184">
    <property type="component" value="Chromosome"/>
</dbReference>
<dbReference type="Proteomes" id="UP000825134">
    <property type="component" value="Chromosome"/>
</dbReference>
<evidence type="ECO:0000256" key="1">
    <source>
        <dbReference type="SAM" id="Phobius"/>
    </source>
</evidence>
<proteinExistence type="predicted"/>
<dbReference type="Pfam" id="PF04070">
    <property type="entry name" value="DUF378"/>
    <property type="match status" value="1"/>
</dbReference>
<gene>
    <name evidence="2" type="primary">yuzA</name>
    <name evidence="2" type="ORF">Chls_294</name>
    <name evidence="3" type="ORF">INQ84_02630</name>
</gene>
<keyword evidence="1" id="KW-1133">Transmembrane helix</keyword>
<reference evidence="3" key="2">
    <citation type="journal article" date="2021" name="Front. Microbiol.">
        <title>Generation of Tetracycline and Rifamycin Resistant Chlamydia Suis Recombinants.</title>
        <authorList>
            <person name="Marti H."/>
            <person name="Bommana S."/>
            <person name="Read T.D."/>
            <person name="Pesch T."/>
            <person name="Prahauser B."/>
            <person name="Dean D."/>
            <person name="Borel N."/>
        </authorList>
    </citation>
    <scope>NUCLEOTIDE SEQUENCE</scope>
    <source>
        <strain evidence="3">208.1</strain>
    </source>
</reference>
<keyword evidence="1" id="KW-0472">Membrane</keyword>
<evidence type="ECO:0000313" key="5">
    <source>
        <dbReference type="Proteomes" id="UP000825134"/>
    </source>
</evidence>
<evidence type="ECO:0000313" key="3">
    <source>
        <dbReference type="EMBL" id="QYC74012.1"/>
    </source>
</evidence>
<evidence type="ECO:0000313" key="2">
    <source>
        <dbReference type="EMBL" id="QHP83169.1"/>
    </source>
</evidence>
<dbReference type="EMBL" id="CP035278">
    <property type="protein sequence ID" value="QHP83169.1"/>
    <property type="molecule type" value="Genomic_DNA"/>
</dbReference>
<protein>
    <submittedName>
        <fullName evidence="3">DUF378 domain-containing protein</fullName>
    </submittedName>
    <submittedName>
        <fullName evidence="2">Membrane protein YuzA</fullName>
    </submittedName>
</protein>
<evidence type="ECO:0000313" key="4">
    <source>
        <dbReference type="Proteomes" id="UP000512184"/>
    </source>
</evidence>
<keyword evidence="1" id="KW-0812">Transmembrane</keyword>
<accession>A0AAQ0EKM4</accession>
<organism evidence="3 5">
    <name type="scientific">Chlamydia suis</name>
    <dbReference type="NCBI Taxonomy" id="83559"/>
    <lineage>
        <taxon>Bacteria</taxon>
        <taxon>Pseudomonadati</taxon>
        <taxon>Chlamydiota</taxon>
        <taxon>Chlamydiia</taxon>
        <taxon>Chlamydiales</taxon>
        <taxon>Chlamydiaceae</taxon>
        <taxon>Chlamydia/Chlamydophila group</taxon>
        <taxon>Chlamydia</taxon>
    </lineage>
</organism>
<keyword evidence="4" id="KW-1185">Reference proteome</keyword>
<dbReference type="RefSeq" id="WP_080124725.1">
    <property type="nucleotide sequence ID" value="NZ_CP035278.1"/>
</dbReference>
<feature type="transmembrane region" description="Helical" evidence="1">
    <location>
        <begin position="43"/>
        <end position="64"/>
    </location>
</feature>
<dbReference type="PANTHER" id="PTHR37304:SF1">
    <property type="entry name" value="MEMBRANE PROTEIN"/>
    <property type="match status" value="1"/>
</dbReference>
<reference evidence="2 4" key="1">
    <citation type="submission" date="2019-01" db="EMBL/GenBank/DDBJ databases">
        <title>Whole genome sequencing and annotation enables comparative genome analysis that reveals unique features of the Chlamydia suis R19 Genome.</title>
        <authorList>
            <person name="Dimond Z.E."/>
        </authorList>
    </citation>
    <scope>NUCLEOTIDE SEQUENCE [LARGE SCALE GENOMIC DNA]</scope>
    <source>
        <strain evidence="2 4">R19</strain>
    </source>
</reference>
<feature type="transmembrane region" description="Helical" evidence="1">
    <location>
        <begin position="12"/>
        <end position="31"/>
    </location>
</feature>
<dbReference type="PANTHER" id="PTHR37304">
    <property type="entry name" value="MEMBRANE PROTEIN-RELATED"/>
    <property type="match status" value="1"/>
</dbReference>